<evidence type="ECO:0000256" key="1">
    <source>
        <dbReference type="SAM" id="SignalP"/>
    </source>
</evidence>
<feature type="chain" id="PRO_5022157590" evidence="1">
    <location>
        <begin position="20"/>
        <end position="200"/>
    </location>
</feature>
<evidence type="ECO:0000313" key="3">
    <source>
        <dbReference type="Proteomes" id="UP000319557"/>
    </source>
</evidence>
<evidence type="ECO:0000313" key="2">
    <source>
        <dbReference type="EMBL" id="QDS88496.1"/>
    </source>
</evidence>
<dbReference type="AlphaFoldDB" id="A0A517M0W7"/>
<name>A0A517M0W7_9BACT</name>
<dbReference type="RefSeq" id="WP_145345768.1">
    <property type="nucleotide sequence ID" value="NZ_CP036261.1"/>
</dbReference>
<accession>A0A517M0W7</accession>
<dbReference type="KEGG" id="ruv:EC9_26870"/>
<proteinExistence type="predicted"/>
<keyword evidence="3" id="KW-1185">Reference proteome</keyword>
<organism evidence="2 3">
    <name type="scientific">Rosistilla ulvae</name>
    <dbReference type="NCBI Taxonomy" id="1930277"/>
    <lineage>
        <taxon>Bacteria</taxon>
        <taxon>Pseudomonadati</taxon>
        <taxon>Planctomycetota</taxon>
        <taxon>Planctomycetia</taxon>
        <taxon>Pirellulales</taxon>
        <taxon>Pirellulaceae</taxon>
        <taxon>Rosistilla</taxon>
    </lineage>
</organism>
<dbReference type="OrthoDB" id="9853046at2"/>
<protein>
    <submittedName>
        <fullName evidence="2">Uncharacterized protein</fullName>
    </submittedName>
</protein>
<feature type="signal peptide" evidence="1">
    <location>
        <begin position="1"/>
        <end position="19"/>
    </location>
</feature>
<dbReference type="EMBL" id="CP036261">
    <property type="protein sequence ID" value="QDS88496.1"/>
    <property type="molecule type" value="Genomic_DNA"/>
</dbReference>
<sequence length="200" mass="21884" precursor="true">MKALASCIVILGIVCPPTAAVEPLQSHRFSIVQAASRTILIDNNSGESWVLDEDPVLHWQPIQRGDVSSLPPASALYDDARESQLTLKVETRRTPTDGRNGTIKATVTNRTATACKDILVSFTPSNSLIIKATDGAIKLDTNHYVWKIKRLEVNESKIFEAVIQVDIEASGKSTTPVWAVQERSQAPQTKTVHVDNSEPN</sequence>
<dbReference type="Proteomes" id="UP000319557">
    <property type="component" value="Chromosome"/>
</dbReference>
<reference evidence="2 3" key="1">
    <citation type="submission" date="2019-02" db="EMBL/GenBank/DDBJ databases">
        <title>Deep-cultivation of Planctomycetes and their phenomic and genomic characterization uncovers novel biology.</title>
        <authorList>
            <person name="Wiegand S."/>
            <person name="Jogler M."/>
            <person name="Boedeker C."/>
            <person name="Pinto D."/>
            <person name="Vollmers J."/>
            <person name="Rivas-Marin E."/>
            <person name="Kohn T."/>
            <person name="Peeters S.H."/>
            <person name="Heuer A."/>
            <person name="Rast P."/>
            <person name="Oberbeckmann S."/>
            <person name="Bunk B."/>
            <person name="Jeske O."/>
            <person name="Meyerdierks A."/>
            <person name="Storesund J.E."/>
            <person name="Kallscheuer N."/>
            <person name="Luecker S."/>
            <person name="Lage O.M."/>
            <person name="Pohl T."/>
            <person name="Merkel B.J."/>
            <person name="Hornburger P."/>
            <person name="Mueller R.-W."/>
            <person name="Bruemmer F."/>
            <person name="Labrenz M."/>
            <person name="Spormann A.M."/>
            <person name="Op den Camp H."/>
            <person name="Overmann J."/>
            <person name="Amann R."/>
            <person name="Jetten M.S.M."/>
            <person name="Mascher T."/>
            <person name="Medema M.H."/>
            <person name="Devos D.P."/>
            <person name="Kaster A.-K."/>
            <person name="Ovreas L."/>
            <person name="Rohde M."/>
            <person name="Galperin M.Y."/>
            <person name="Jogler C."/>
        </authorList>
    </citation>
    <scope>NUCLEOTIDE SEQUENCE [LARGE SCALE GENOMIC DNA]</scope>
    <source>
        <strain evidence="2 3">EC9</strain>
    </source>
</reference>
<keyword evidence="1" id="KW-0732">Signal</keyword>
<gene>
    <name evidence="2" type="ORF">EC9_26870</name>
</gene>